<comment type="caution">
    <text evidence="2">The sequence shown here is derived from an EMBL/GenBank/DDBJ whole genome shotgun (WGS) entry which is preliminary data.</text>
</comment>
<protein>
    <submittedName>
        <fullName evidence="2">Uncharacterized protein</fullName>
    </submittedName>
</protein>
<sequence>MSKNKNRGGPRKPRHANDFSSDIEMKDPESLGKERIKSKLKNSSLAAKNSCDRRGRVGKHSASPPAFLAGLRSKPQKGGADGLDRWGPRNNSVTTLAPRSRTVNRRLSIISTASTALSAQQAGPWCDKCTSLNRQLHGYLLEILKSGEDAVDEWAYAVGASPDHMECEPAPERIIPEGFRRYSRQSQLCAARPECDVATARPLVPFGWSGTAFSVANPSQPQYASDQRQSVMSPYSEVGSGAGFAQRMHDPILPLPPGIALQNRHTLVTIPEHANSQPRWPGSSDQTLLPGPRTLLPPWNTESQRSLAVYPGYGPAHNSLSHWAHQQSHMPIVSSDHAHRQNIGITRGSPKLANGQVQPTLTTIVDSSAYNEALRGIGQGRTLQGDQDTSDSDIPE</sequence>
<evidence type="ECO:0000256" key="1">
    <source>
        <dbReference type="SAM" id="MobiDB-lite"/>
    </source>
</evidence>
<name>A0AAD9W0J4_PHOAM</name>
<feature type="compositionally biased region" description="Basic residues" evidence="1">
    <location>
        <begin position="1"/>
        <end position="14"/>
    </location>
</feature>
<organism evidence="2 3">
    <name type="scientific">Phomopsis amygdali</name>
    <name type="common">Fusicoccum amygdali</name>
    <dbReference type="NCBI Taxonomy" id="1214568"/>
    <lineage>
        <taxon>Eukaryota</taxon>
        <taxon>Fungi</taxon>
        <taxon>Dikarya</taxon>
        <taxon>Ascomycota</taxon>
        <taxon>Pezizomycotina</taxon>
        <taxon>Sordariomycetes</taxon>
        <taxon>Sordariomycetidae</taxon>
        <taxon>Diaporthales</taxon>
        <taxon>Diaporthaceae</taxon>
        <taxon>Diaporthe</taxon>
    </lineage>
</organism>
<reference evidence="2" key="1">
    <citation type="submission" date="2023-06" db="EMBL/GenBank/DDBJ databases">
        <authorList>
            <person name="Noh H."/>
        </authorList>
    </citation>
    <scope>NUCLEOTIDE SEQUENCE</scope>
    <source>
        <strain evidence="2">DUCC20226</strain>
    </source>
</reference>
<feature type="region of interest" description="Disordered" evidence="1">
    <location>
        <begin position="1"/>
        <end position="97"/>
    </location>
</feature>
<accession>A0AAD9W0J4</accession>
<evidence type="ECO:0000313" key="3">
    <source>
        <dbReference type="Proteomes" id="UP001265746"/>
    </source>
</evidence>
<feature type="compositionally biased region" description="Basic and acidic residues" evidence="1">
    <location>
        <begin position="23"/>
        <end position="37"/>
    </location>
</feature>
<dbReference type="Proteomes" id="UP001265746">
    <property type="component" value="Unassembled WGS sequence"/>
</dbReference>
<feature type="region of interest" description="Disordered" evidence="1">
    <location>
        <begin position="377"/>
        <end position="396"/>
    </location>
</feature>
<gene>
    <name evidence="2" type="ORF">N8I77_009285</name>
</gene>
<keyword evidence="3" id="KW-1185">Reference proteome</keyword>
<dbReference type="AlphaFoldDB" id="A0AAD9W0J4"/>
<proteinExistence type="predicted"/>
<evidence type="ECO:0000313" key="2">
    <source>
        <dbReference type="EMBL" id="KAK2602778.1"/>
    </source>
</evidence>
<dbReference type="EMBL" id="JAUJFL010000005">
    <property type="protein sequence ID" value="KAK2602778.1"/>
    <property type="molecule type" value="Genomic_DNA"/>
</dbReference>